<name>Q7NXP8_CHRVO</name>
<dbReference type="SMART" id="SM00448">
    <property type="entry name" value="REC"/>
    <property type="match status" value="1"/>
</dbReference>
<accession>Q7NXP8</accession>
<dbReference type="Pfam" id="PF00072">
    <property type="entry name" value="Response_reg"/>
    <property type="match status" value="1"/>
</dbReference>
<dbReference type="RefSeq" id="WP_011135130.1">
    <property type="nucleotide sequence ID" value="NC_005085.1"/>
</dbReference>
<dbReference type="CDD" id="cd00130">
    <property type="entry name" value="PAS"/>
    <property type="match status" value="1"/>
</dbReference>
<dbReference type="NCBIfam" id="TIGR00229">
    <property type="entry name" value="sensory_box"/>
    <property type="match status" value="1"/>
</dbReference>
<dbReference type="SMART" id="SM00052">
    <property type="entry name" value="EAL"/>
    <property type="match status" value="1"/>
</dbReference>
<dbReference type="PANTHER" id="PTHR44757:SF2">
    <property type="entry name" value="BIOFILM ARCHITECTURE MAINTENANCE PROTEIN MBAA"/>
    <property type="match status" value="1"/>
</dbReference>
<dbReference type="InterPro" id="IPR029787">
    <property type="entry name" value="Nucleotide_cyclase"/>
</dbReference>
<dbReference type="Gene3D" id="3.30.70.270">
    <property type="match status" value="1"/>
</dbReference>
<evidence type="ECO:0000313" key="7">
    <source>
        <dbReference type="EMBL" id="AAQ59254.1"/>
    </source>
</evidence>
<dbReference type="SUPFAM" id="SSF55785">
    <property type="entry name" value="PYP-like sensor domain (PAS domain)"/>
    <property type="match status" value="1"/>
</dbReference>
<reference evidence="7 8" key="1">
    <citation type="journal article" date="2003" name="Proc. Natl. Acad. Sci. U.S.A.">
        <title>The complete genome sequence of Chromobacterium violaceum reveals remarkable and exploitable bacterial adaptability.</title>
        <authorList>
            <person name="Vasconcelos A.T.R."/>
            <person name="de Almeida D.F."/>
            <person name="Almeida F.C."/>
            <person name="de Almeida L.G.P."/>
            <person name="de Almeida R."/>
            <person name="Goncalves J.A.A."/>
            <person name="Andrade E.M."/>
            <person name="Antonio R.V."/>
            <person name="Araripe J."/>
            <person name="de Araujo M.F.F."/>
            <person name="Filho S.A."/>
            <person name="Azevedo V."/>
            <person name="Batista A.J."/>
            <person name="Bataus L.A.M."/>
            <person name="Batista J.S."/>
            <person name="Belo A."/>
            <person name="vander Berg C."/>
            <person name="Blamey J."/>
            <person name="Bogo M."/>
            <person name="Bonato S."/>
            <person name="Bordignon J."/>
            <person name="Brito C.A."/>
            <person name="Brocchi M."/>
            <person name="Burity H.A."/>
            <person name="Camargo A.A."/>
            <person name="Cardoso D.D.P."/>
            <person name="Carneiro N.P."/>
            <person name="Carraro D.M."/>
            <person name="Carvalho C.M.B."/>
            <person name="Cascardo J.C.M."/>
            <person name="Cavada B.S."/>
            <person name="Chueire L.M.O."/>
            <person name="Pasa T.B.C."/>
            <person name="Duran N."/>
            <person name="Fagundes N."/>
            <person name="Falcao C.L."/>
            <person name="Fantinatti F."/>
            <person name="Farias I.P."/>
            <person name="Felipe M.S.S."/>
            <person name="Ferrari L.P."/>
            <person name="Ferro J.A."/>
            <person name="Ferro M.I.T."/>
            <person name="Franco G.R."/>
            <person name="Freitas N.S.A."/>
            <person name="Furlan L.R."/>
            <person name="Gazzinelli R.T."/>
            <person name="Gomes E.A."/>
            <person name="Goncalves P.R."/>
            <person name="Grangeiro T.B."/>
            <person name="Grattapaglia D."/>
            <person name="Grisard E.C."/>
            <person name="Guimaraes C.T."/>
            <person name="Hanna E.S."/>
            <person name="Hungria M."/>
            <person name="Jardim S.N."/>
            <person name="Laurino J."/>
            <person name="Leoi L.C.T."/>
            <person name="Fassarella L."/>
            <person name="Lima A."/>
            <person name="Loureiro M.F."/>
            <person name="Lyra M.C.P."/>
            <person name="Macedo M."/>
            <person name="Madeira H.M.F."/>
            <person name="Manfio G.P."/>
            <person name="Maranhao A.Q."/>
            <person name="Martins W.S."/>
            <person name="di Mauro S.M.Z."/>
            <person name="de Medeiros S.R.B."/>
            <person name="Meissner R.D.V."/>
            <person name="Menck C.F.M."/>
            <person name="Moreira M.A.M."/>
            <person name="Nascimento F.F."/>
            <person name="Nicolas M.F."/>
            <person name="Oliveira J.G."/>
            <person name="Oliveira S.C."/>
            <person name="Paixao R.F.C."/>
            <person name="Parente J.A."/>
            <person name="Pedrosa F.O."/>
            <person name="Pena S.J.D."/>
            <person name="Perreira J.O."/>
            <person name="Perreira M."/>
            <person name="Pinto L.S.R.C."/>
            <person name="Pinto L.S."/>
            <person name="Porto J.I.R."/>
            <person name="Potrich D.P."/>
            <person name="Neto C.E.R."/>
            <person name="Reis A.M.M."/>
            <person name="Rigo L.U."/>
            <person name="Rondinelli E."/>
            <person name="dos Santos E.B.P."/>
            <person name="Santos F.R."/>
            <person name="Schneider M.P.C."/>
            <person name="Seuanez H.N."/>
            <person name="Silva A.M.R."/>
            <person name="da Silva A.L.C."/>
            <person name="Silva D.W."/>
            <person name="Silva R."/>
            <person name="Simoes I.C."/>
            <person name="Simon D."/>
            <person name="Soares C.M.A."/>
            <person name="Soares R.B.A."/>
            <person name="Souza E.M."/>
            <person name="Souza K.R.L."/>
            <person name="Souza R.C."/>
            <person name="Steffens M.B.R."/>
            <person name="Steindel M."/>
            <person name="Teixeira S.R."/>
            <person name="Urmenyi T."/>
            <person name="Vettore A."/>
            <person name="Wassem R."/>
            <person name="Zaha A."/>
            <person name="Simpson A.J.G."/>
        </authorList>
    </citation>
    <scope>NUCLEOTIDE SEQUENCE [LARGE SCALE GENOMIC DNA]</scope>
    <source>
        <strain evidence="8">ATCC 12472 / DSM 30191 / JCM 1249 / NBRC 12614 / NCIMB 9131 / NCTC 9757</strain>
    </source>
</reference>
<dbReference type="InterPro" id="IPR013767">
    <property type="entry name" value="PAS_fold"/>
</dbReference>
<evidence type="ECO:0000256" key="1">
    <source>
        <dbReference type="PROSITE-ProRule" id="PRU00169"/>
    </source>
</evidence>
<dbReference type="InterPro" id="IPR052155">
    <property type="entry name" value="Biofilm_reg_signaling"/>
</dbReference>
<evidence type="ECO:0000259" key="3">
    <source>
        <dbReference type="PROSITE" id="PS50110"/>
    </source>
</evidence>
<dbReference type="PROSITE" id="PS50883">
    <property type="entry name" value="EAL"/>
    <property type="match status" value="1"/>
</dbReference>
<dbReference type="InterPro" id="IPR000014">
    <property type="entry name" value="PAS"/>
</dbReference>
<dbReference type="OrthoDB" id="9813903at2"/>
<evidence type="ECO:0000313" key="8">
    <source>
        <dbReference type="Proteomes" id="UP000001424"/>
    </source>
</evidence>
<feature type="modified residue" description="4-aspartylphosphate" evidence="1">
    <location>
        <position position="55"/>
    </location>
</feature>
<dbReference type="AlphaFoldDB" id="Q7NXP8"/>
<evidence type="ECO:0000259" key="6">
    <source>
        <dbReference type="PROSITE" id="PS50887"/>
    </source>
</evidence>
<dbReference type="Pfam" id="PF00989">
    <property type="entry name" value="PAS"/>
    <property type="match status" value="1"/>
</dbReference>
<dbReference type="InterPro" id="IPR001633">
    <property type="entry name" value="EAL_dom"/>
</dbReference>
<dbReference type="FunFam" id="3.20.20.450:FF:000001">
    <property type="entry name" value="Cyclic di-GMP phosphodiesterase yahA"/>
    <property type="match status" value="1"/>
</dbReference>
<feature type="domain" description="Response regulatory" evidence="3">
    <location>
        <begin position="6"/>
        <end position="122"/>
    </location>
</feature>
<dbReference type="InterPro" id="IPR000160">
    <property type="entry name" value="GGDEF_dom"/>
</dbReference>
<dbReference type="EMBL" id="AE016825">
    <property type="protein sequence ID" value="AAQ59254.1"/>
    <property type="molecule type" value="Genomic_DNA"/>
</dbReference>
<dbReference type="InterPro" id="IPR035919">
    <property type="entry name" value="EAL_sf"/>
</dbReference>
<feature type="domain" description="GGDEF" evidence="6">
    <location>
        <begin position="305"/>
        <end position="438"/>
    </location>
</feature>
<keyword evidence="2" id="KW-0175">Coiled coil</keyword>
<dbReference type="SMART" id="SM00267">
    <property type="entry name" value="GGDEF"/>
    <property type="match status" value="1"/>
</dbReference>
<dbReference type="PROSITE" id="PS50112">
    <property type="entry name" value="PAS"/>
    <property type="match status" value="1"/>
</dbReference>
<feature type="domain" description="EAL" evidence="5">
    <location>
        <begin position="447"/>
        <end position="701"/>
    </location>
</feature>
<dbReference type="PANTHER" id="PTHR44757">
    <property type="entry name" value="DIGUANYLATE CYCLASE DGCP"/>
    <property type="match status" value="1"/>
</dbReference>
<dbReference type="SUPFAM" id="SSF141868">
    <property type="entry name" value="EAL domain-like"/>
    <property type="match status" value="1"/>
</dbReference>
<keyword evidence="8" id="KW-1185">Reference proteome</keyword>
<keyword evidence="1" id="KW-0597">Phosphoprotein</keyword>
<dbReference type="eggNOG" id="COG5001">
    <property type="taxonomic scope" value="Bacteria"/>
</dbReference>
<dbReference type="SMART" id="SM00091">
    <property type="entry name" value="PAS"/>
    <property type="match status" value="1"/>
</dbReference>
<dbReference type="GO" id="GO:0006355">
    <property type="term" value="P:regulation of DNA-templated transcription"/>
    <property type="evidence" value="ECO:0007669"/>
    <property type="project" value="InterPro"/>
</dbReference>
<dbReference type="eggNOG" id="COG3437">
    <property type="taxonomic scope" value="Bacteria"/>
</dbReference>
<dbReference type="InterPro" id="IPR043128">
    <property type="entry name" value="Rev_trsase/Diguanyl_cyclase"/>
</dbReference>
<feature type="domain" description="PAS" evidence="4">
    <location>
        <begin position="145"/>
        <end position="200"/>
    </location>
</feature>
<dbReference type="Proteomes" id="UP000001424">
    <property type="component" value="Chromosome"/>
</dbReference>
<dbReference type="SUPFAM" id="SSF55073">
    <property type="entry name" value="Nucleotide cyclase"/>
    <property type="match status" value="1"/>
</dbReference>
<dbReference type="Gene3D" id="3.30.450.20">
    <property type="entry name" value="PAS domain"/>
    <property type="match status" value="1"/>
</dbReference>
<dbReference type="PROSITE" id="PS50887">
    <property type="entry name" value="GGDEF"/>
    <property type="match status" value="1"/>
</dbReference>
<dbReference type="InterPro" id="IPR001789">
    <property type="entry name" value="Sig_transdc_resp-reg_receiver"/>
</dbReference>
<dbReference type="InterPro" id="IPR035965">
    <property type="entry name" value="PAS-like_dom_sf"/>
</dbReference>
<dbReference type="NCBIfam" id="TIGR00254">
    <property type="entry name" value="GGDEF"/>
    <property type="match status" value="1"/>
</dbReference>
<evidence type="ECO:0000259" key="4">
    <source>
        <dbReference type="PROSITE" id="PS50112"/>
    </source>
</evidence>
<evidence type="ECO:0000256" key="2">
    <source>
        <dbReference type="SAM" id="Coils"/>
    </source>
</evidence>
<dbReference type="PROSITE" id="PS50110">
    <property type="entry name" value="RESPONSE_REGULATORY"/>
    <property type="match status" value="1"/>
</dbReference>
<organism evidence="7 8">
    <name type="scientific">Chromobacterium violaceum (strain ATCC 12472 / DSM 30191 / JCM 1249 / CCUG 213 / NBRC 12614 / NCIMB 9131 / NCTC 9757 / MK)</name>
    <dbReference type="NCBI Taxonomy" id="243365"/>
    <lineage>
        <taxon>Bacteria</taxon>
        <taxon>Pseudomonadati</taxon>
        <taxon>Pseudomonadota</taxon>
        <taxon>Betaproteobacteria</taxon>
        <taxon>Neisseriales</taxon>
        <taxon>Chromobacteriaceae</taxon>
        <taxon>Chromobacterium</taxon>
    </lineage>
</organism>
<dbReference type="InterPro" id="IPR011006">
    <property type="entry name" value="CheY-like_superfamily"/>
</dbReference>
<proteinExistence type="predicted"/>
<dbReference type="KEGG" id="cvi:CV_1578"/>
<dbReference type="SUPFAM" id="SSF52172">
    <property type="entry name" value="CheY-like"/>
    <property type="match status" value="1"/>
</dbReference>
<dbReference type="Gene3D" id="3.20.20.450">
    <property type="entry name" value="EAL domain"/>
    <property type="match status" value="1"/>
</dbReference>
<dbReference type="CDD" id="cd01949">
    <property type="entry name" value="GGDEF"/>
    <property type="match status" value="1"/>
</dbReference>
<dbReference type="Gene3D" id="3.40.50.2300">
    <property type="match status" value="1"/>
</dbReference>
<dbReference type="STRING" id="243365.CV_1578"/>
<feature type="coiled-coil region" evidence="2">
    <location>
        <begin position="426"/>
        <end position="453"/>
    </location>
</feature>
<evidence type="ECO:0000259" key="5">
    <source>
        <dbReference type="PROSITE" id="PS50883"/>
    </source>
</evidence>
<protein>
    <submittedName>
        <fullName evidence="7">Probable sensory box/GGDEF family protein</fullName>
    </submittedName>
</protein>
<dbReference type="CDD" id="cd19920">
    <property type="entry name" value="REC_PA4781-like"/>
    <property type="match status" value="1"/>
</dbReference>
<dbReference type="CDD" id="cd01948">
    <property type="entry name" value="EAL"/>
    <property type="match status" value="1"/>
</dbReference>
<sequence length="712" mass="78609">MPVPGDILVVDDTMTALMMLVALLSTQGYQVSSAQSGAEALDLALKHPPDLILLDFSMPGMDGLAVCRELKLNPRTRDIPILFLSSVSDSQTKVDGFAAGAVDFIIKPFERSELLARVNTHLDLARLKKRLSKLVEEKTESLRLSEQRFRALIEQAPEAIMVYNMDTGRFVDANRQAEKLTGRSLQTLVGISPAALYAPEQPDGLPVAESVSMHSEQAQKGDIPPFERIVQRPDGSAIPCEVRLSKLPSETGNLLRVSYIDISSRVAAQEKINRLAYFDTLTGLHNQSGLLEQLSALYSLSWQQPGFAVLLIELGDFKFINDVYGNRIGDLLLCHVAQRLQQAIGPHGHAARLGGVEFAALLTGVAGAAEAEAIACRMLDAVSEPFPVDEMMLSVTASIGISLGPEHGADGRELMARADMALYRAKEKSARRVQVYEEELGQQMRERVELEKSLRHAIDHGELVLHYQPQIELSTRRVVGVEALVRWQHPQKGMIPPMRFIPIAEQSGLILPLGRWVLREACRQLKVWQDKGRDDLRMAVNLSVAQFTDHELPDFVADVLKETGVSPRHLELEITESCTMLSPQQSIGMMERFRAMGIHSSIDDFGTGHSALAYLTRFPVDTLKIDQSFIRNISNDEKGTALCDTIAYLAHRMGLQVVAEGVETQQQLTFLSSIHVDVVQGYLLCKPLPAVEAEAFILQQTGASPQPGVEYF</sequence>
<dbReference type="Pfam" id="PF00990">
    <property type="entry name" value="GGDEF"/>
    <property type="match status" value="1"/>
</dbReference>
<dbReference type="HOGENOM" id="CLU_000445_70_50_4"/>
<dbReference type="Pfam" id="PF00563">
    <property type="entry name" value="EAL"/>
    <property type="match status" value="1"/>
</dbReference>
<dbReference type="GO" id="GO:0000160">
    <property type="term" value="P:phosphorelay signal transduction system"/>
    <property type="evidence" value="ECO:0007669"/>
    <property type="project" value="InterPro"/>
</dbReference>
<gene>
    <name evidence="7" type="ordered locus">CV_1578</name>
</gene>